<proteinExistence type="predicted"/>
<evidence type="ECO:0000313" key="3">
    <source>
        <dbReference type="Proteomes" id="UP000585474"/>
    </source>
</evidence>
<feature type="region of interest" description="Disordered" evidence="1">
    <location>
        <begin position="30"/>
        <end position="68"/>
    </location>
</feature>
<organism evidence="2 3">
    <name type="scientific">Actinidia rufa</name>
    <dbReference type="NCBI Taxonomy" id="165716"/>
    <lineage>
        <taxon>Eukaryota</taxon>
        <taxon>Viridiplantae</taxon>
        <taxon>Streptophyta</taxon>
        <taxon>Embryophyta</taxon>
        <taxon>Tracheophyta</taxon>
        <taxon>Spermatophyta</taxon>
        <taxon>Magnoliopsida</taxon>
        <taxon>eudicotyledons</taxon>
        <taxon>Gunneridae</taxon>
        <taxon>Pentapetalae</taxon>
        <taxon>asterids</taxon>
        <taxon>Ericales</taxon>
        <taxon>Actinidiaceae</taxon>
        <taxon>Actinidia</taxon>
    </lineage>
</organism>
<accession>A0A7J0FI34</accession>
<name>A0A7J0FI34_9ERIC</name>
<sequence>MRIEPQRQLRLRTPRIVHPAKLLVTSSPASLSLPAFTPSPSARSPATASATPPPTRPTPPPPPGVGVTREHHAALLRPDVALRPRRRRLLVERPDRINRLVEDRNRHAVVDHVEESPSLGGVSDLVNEIPPVFGRIDEREIDHRDSDFRRIGFESGESFGRVDEEFWDLGDAGIREAFDARFGVVEIGSIPSCDCNRPVQLLLTFLSRQSVCCGLALSYPIQL</sequence>
<keyword evidence="3" id="KW-1185">Reference proteome</keyword>
<reference evidence="2 3" key="1">
    <citation type="submission" date="2019-07" db="EMBL/GenBank/DDBJ databases">
        <title>De Novo Assembly of kiwifruit Actinidia rufa.</title>
        <authorList>
            <person name="Sugita-Konishi S."/>
            <person name="Sato K."/>
            <person name="Mori E."/>
            <person name="Abe Y."/>
            <person name="Kisaki G."/>
            <person name="Hamano K."/>
            <person name="Suezawa K."/>
            <person name="Otani M."/>
            <person name="Fukuda T."/>
            <person name="Manabe T."/>
            <person name="Gomi K."/>
            <person name="Tabuchi M."/>
            <person name="Akimitsu K."/>
            <person name="Kataoka I."/>
        </authorList>
    </citation>
    <scope>NUCLEOTIDE SEQUENCE [LARGE SCALE GENOMIC DNA]</scope>
    <source>
        <strain evidence="3">cv. Fuchu</strain>
    </source>
</reference>
<feature type="compositionally biased region" description="Low complexity" evidence="1">
    <location>
        <begin position="34"/>
        <end position="50"/>
    </location>
</feature>
<feature type="compositionally biased region" description="Pro residues" evidence="1">
    <location>
        <begin position="51"/>
        <end position="64"/>
    </location>
</feature>
<evidence type="ECO:0000256" key="1">
    <source>
        <dbReference type="SAM" id="MobiDB-lite"/>
    </source>
</evidence>
<dbReference type="EMBL" id="BJWL01000012">
    <property type="protein sequence ID" value="GFY97849.1"/>
    <property type="molecule type" value="Genomic_DNA"/>
</dbReference>
<dbReference type="AlphaFoldDB" id="A0A7J0FI34"/>
<comment type="caution">
    <text evidence="2">The sequence shown here is derived from an EMBL/GenBank/DDBJ whole genome shotgun (WGS) entry which is preliminary data.</text>
</comment>
<dbReference type="Proteomes" id="UP000585474">
    <property type="component" value="Unassembled WGS sequence"/>
</dbReference>
<gene>
    <name evidence="2" type="ORF">Acr_12g0003900</name>
</gene>
<evidence type="ECO:0000313" key="2">
    <source>
        <dbReference type="EMBL" id="GFY97849.1"/>
    </source>
</evidence>
<protein>
    <submittedName>
        <fullName evidence="2">2-oxoglutarate (2OG) and Fe(II)-dependent oxygenase superfamily protein</fullName>
    </submittedName>
</protein>